<dbReference type="InterPro" id="IPR036866">
    <property type="entry name" value="RibonucZ/Hydroxyglut_hydro"/>
</dbReference>
<dbReference type="Pfam" id="PF00753">
    <property type="entry name" value="Lactamase_B"/>
    <property type="match status" value="1"/>
</dbReference>
<dbReference type="PANTHER" id="PTHR42978">
    <property type="entry name" value="QUORUM-QUENCHING LACTONASE YTNP-RELATED-RELATED"/>
    <property type="match status" value="1"/>
</dbReference>
<dbReference type="CDD" id="cd07720">
    <property type="entry name" value="OPHC2-like_MBL-fold"/>
    <property type="match status" value="1"/>
</dbReference>
<name>A0A9X9WG63_9PROT</name>
<dbReference type="Proteomes" id="UP000746741">
    <property type="component" value="Unassembled WGS sequence"/>
</dbReference>
<feature type="signal peptide" evidence="5">
    <location>
        <begin position="1"/>
        <end position="24"/>
    </location>
</feature>
<accession>A0A9X9WG63</accession>
<sequence length="316" mass="33347">MRITRRAAASLLAAPLIFGARGTAAQGAAPPVVGPAFHRFRVGALTVTVVTDGSNVRGDVRQGLVVNASGEQVTTAMQAAGIPGTAMRNPYNVTFVETSRGLVAFDVGTGGVGAETGALPANMRAAGLDPAQVALIVHTHFHGDHIGGLATNDGTALFPQARIAVPEREWAFWTDAGEESRAAEGRRPGFALVRRRFAPYAARIERFAPGAEVAPGIHAVATNGHSPGHTSYLIADGREQVLVIGDAVTTPAFFMANPSWYPVFDMDPTMAVETRQRLLDRAATERMPVIGYHFDMPATGRVERAGTGYRLVPSNA</sequence>
<evidence type="ECO:0000256" key="4">
    <source>
        <dbReference type="ARBA" id="ARBA00022833"/>
    </source>
</evidence>
<evidence type="ECO:0000256" key="1">
    <source>
        <dbReference type="ARBA" id="ARBA00007749"/>
    </source>
</evidence>
<dbReference type="Proteomes" id="UP001138708">
    <property type="component" value="Unassembled WGS sequence"/>
</dbReference>
<evidence type="ECO:0000313" key="7">
    <source>
        <dbReference type="EMBL" id="MBR0659323.1"/>
    </source>
</evidence>
<reference evidence="8 9" key="2">
    <citation type="submission" date="2020-02" db="EMBL/GenBank/DDBJ databases">
        <authorList>
            <person name="Sun Q."/>
            <person name="Inoue M."/>
        </authorList>
    </citation>
    <scope>NUCLEOTIDE SEQUENCE [LARGE SCALE GENOMIC DNA]</scope>
    <source>
        <strain evidence="8 9">KCTC 22478</strain>
    </source>
</reference>
<evidence type="ECO:0000259" key="6">
    <source>
        <dbReference type="SMART" id="SM00849"/>
    </source>
</evidence>
<feature type="domain" description="Metallo-beta-lactamase" evidence="6">
    <location>
        <begin position="90"/>
        <end position="293"/>
    </location>
</feature>
<organism evidence="7 10">
    <name type="scientific">Neoroseomonas oryzicola</name>
    <dbReference type="NCBI Taxonomy" id="535904"/>
    <lineage>
        <taxon>Bacteria</taxon>
        <taxon>Pseudomonadati</taxon>
        <taxon>Pseudomonadota</taxon>
        <taxon>Alphaproteobacteria</taxon>
        <taxon>Acetobacterales</taxon>
        <taxon>Acetobacteraceae</taxon>
        <taxon>Neoroseomonas</taxon>
    </lineage>
</organism>
<dbReference type="RefSeq" id="WP_168039524.1">
    <property type="nucleotide sequence ID" value="NZ_JAAEDK010000016.1"/>
</dbReference>
<evidence type="ECO:0000256" key="2">
    <source>
        <dbReference type="ARBA" id="ARBA00022723"/>
    </source>
</evidence>
<evidence type="ECO:0000256" key="5">
    <source>
        <dbReference type="SAM" id="SignalP"/>
    </source>
</evidence>
<evidence type="ECO:0000256" key="3">
    <source>
        <dbReference type="ARBA" id="ARBA00022801"/>
    </source>
</evidence>
<comment type="similarity">
    <text evidence="1">Belongs to the metallo-beta-lactamase superfamily.</text>
</comment>
<keyword evidence="9" id="KW-1185">Reference proteome</keyword>
<proteinExistence type="inferred from homology"/>
<keyword evidence="5" id="KW-0732">Signal</keyword>
<evidence type="ECO:0000313" key="8">
    <source>
        <dbReference type="EMBL" id="NKE16225.1"/>
    </source>
</evidence>
<dbReference type="Gene3D" id="3.60.15.10">
    <property type="entry name" value="Ribonuclease Z/Hydroxyacylglutathione hydrolase-like"/>
    <property type="match status" value="1"/>
</dbReference>
<dbReference type="EMBL" id="JAAEDK010000016">
    <property type="protein sequence ID" value="MBR0659323.1"/>
    <property type="molecule type" value="Genomic_DNA"/>
</dbReference>
<gene>
    <name evidence="8" type="ORF">GWK15_04670</name>
    <name evidence="7" type="ORF">GXW75_08705</name>
</gene>
<evidence type="ECO:0000313" key="9">
    <source>
        <dbReference type="Proteomes" id="UP000746741"/>
    </source>
</evidence>
<keyword evidence="4" id="KW-0862">Zinc</keyword>
<evidence type="ECO:0000313" key="10">
    <source>
        <dbReference type="Proteomes" id="UP001138708"/>
    </source>
</evidence>
<dbReference type="InterPro" id="IPR001279">
    <property type="entry name" value="Metallo-B-lactamas"/>
</dbReference>
<dbReference type="SUPFAM" id="SSF56281">
    <property type="entry name" value="Metallo-hydrolase/oxidoreductase"/>
    <property type="match status" value="1"/>
</dbReference>
<dbReference type="AlphaFoldDB" id="A0A9X9WG63"/>
<dbReference type="SMART" id="SM00849">
    <property type="entry name" value="Lactamase_B"/>
    <property type="match status" value="1"/>
</dbReference>
<reference evidence="7" key="1">
    <citation type="submission" date="2020-01" db="EMBL/GenBank/DDBJ databases">
        <authorList>
            <person name="Rat A."/>
        </authorList>
    </citation>
    <scope>NUCLEOTIDE SEQUENCE</scope>
    <source>
        <strain evidence="7">LMG 31161</strain>
    </source>
</reference>
<feature type="chain" id="PRO_5040770700" evidence="5">
    <location>
        <begin position="25"/>
        <end position="316"/>
    </location>
</feature>
<dbReference type="PANTHER" id="PTHR42978:SF6">
    <property type="entry name" value="QUORUM-QUENCHING LACTONASE YTNP-RELATED"/>
    <property type="match status" value="1"/>
</dbReference>
<dbReference type="InterPro" id="IPR051013">
    <property type="entry name" value="MBL_superfamily_lactonases"/>
</dbReference>
<dbReference type="EMBL" id="JAAVUP010000001">
    <property type="protein sequence ID" value="NKE16225.1"/>
    <property type="molecule type" value="Genomic_DNA"/>
</dbReference>
<dbReference type="GO" id="GO:0016787">
    <property type="term" value="F:hydrolase activity"/>
    <property type="evidence" value="ECO:0007669"/>
    <property type="project" value="UniProtKB-KW"/>
</dbReference>
<keyword evidence="2" id="KW-0479">Metal-binding</keyword>
<dbReference type="GO" id="GO:0046872">
    <property type="term" value="F:metal ion binding"/>
    <property type="evidence" value="ECO:0007669"/>
    <property type="project" value="UniProtKB-KW"/>
</dbReference>
<reference evidence="7" key="3">
    <citation type="journal article" date="2021" name="Syst. Appl. Microbiol.">
        <title>Roseomonas hellenica sp. nov., isolated from roots of wild-growing Alkanna tinctoria.</title>
        <authorList>
            <person name="Rat A."/>
            <person name="Naranjo H.D."/>
            <person name="Lebbe L."/>
            <person name="Cnockaert M."/>
            <person name="Krigas N."/>
            <person name="Grigoriadou K."/>
            <person name="Maloupa E."/>
            <person name="Willems A."/>
        </authorList>
    </citation>
    <scope>NUCLEOTIDE SEQUENCE</scope>
    <source>
        <strain evidence="7">LMG 31161</strain>
    </source>
</reference>
<keyword evidence="3" id="KW-0378">Hydrolase</keyword>
<comment type="caution">
    <text evidence="7">The sequence shown here is derived from an EMBL/GenBank/DDBJ whole genome shotgun (WGS) entry which is preliminary data.</text>
</comment>
<protein>
    <submittedName>
        <fullName evidence="7">MBL fold metallo-hydrolase</fullName>
    </submittedName>
</protein>